<comment type="caution">
    <text evidence="1">The sequence shown here is derived from an EMBL/GenBank/DDBJ whole genome shotgun (WGS) entry which is preliminary data.</text>
</comment>
<proteinExistence type="predicted"/>
<reference evidence="1 2" key="1">
    <citation type="submission" date="2019-10" db="EMBL/GenBank/DDBJ databases">
        <title>Description of Paenibacillus terricola sp. nov.</title>
        <authorList>
            <person name="Carlier A."/>
            <person name="Qi S."/>
        </authorList>
    </citation>
    <scope>NUCLEOTIDE SEQUENCE [LARGE SCALE GENOMIC DNA]</scope>
    <source>
        <strain evidence="1 2">LMG 31459</strain>
    </source>
</reference>
<dbReference type="EMBL" id="WHOB01000042">
    <property type="protein sequence ID" value="NOU80304.1"/>
    <property type="molecule type" value="Genomic_DNA"/>
</dbReference>
<sequence length="65" mass="6966">MLRTKEESSFNIAAMNVFSSVPSGNSVIVVYCAVKNSEKGCPHLITVFCTTKSARMGENQGPKAV</sequence>
<evidence type="ECO:0000313" key="2">
    <source>
        <dbReference type="Proteomes" id="UP000596857"/>
    </source>
</evidence>
<gene>
    <name evidence="1" type="ORF">GC101_15645</name>
</gene>
<dbReference type="Proteomes" id="UP000596857">
    <property type="component" value="Unassembled WGS sequence"/>
</dbReference>
<keyword evidence="2" id="KW-1185">Reference proteome</keyword>
<name>A0ABX1YIU7_9BACL</name>
<protein>
    <submittedName>
        <fullName evidence="1">Uncharacterized protein</fullName>
    </submittedName>
</protein>
<organism evidence="1 2">
    <name type="scientific">Paenibacillus phytohabitans</name>
    <dbReference type="NCBI Taxonomy" id="2654978"/>
    <lineage>
        <taxon>Bacteria</taxon>
        <taxon>Bacillati</taxon>
        <taxon>Bacillota</taxon>
        <taxon>Bacilli</taxon>
        <taxon>Bacillales</taxon>
        <taxon>Paenibacillaceae</taxon>
        <taxon>Paenibacillus</taxon>
    </lineage>
</organism>
<accession>A0ABX1YIU7</accession>
<evidence type="ECO:0000313" key="1">
    <source>
        <dbReference type="EMBL" id="NOU80304.1"/>
    </source>
</evidence>
<dbReference type="RefSeq" id="WP_171717974.1">
    <property type="nucleotide sequence ID" value="NZ_WHOB01000042.1"/>
</dbReference>